<evidence type="ECO:0000313" key="2">
    <source>
        <dbReference type="Proteomes" id="UP000886847"/>
    </source>
</evidence>
<organism evidence="1 2">
    <name type="scientific">Candidatus Borkfalkia faecavium</name>
    <dbReference type="NCBI Taxonomy" id="2838508"/>
    <lineage>
        <taxon>Bacteria</taxon>
        <taxon>Bacillati</taxon>
        <taxon>Bacillota</taxon>
        <taxon>Clostridia</taxon>
        <taxon>Christensenellales</taxon>
        <taxon>Christensenellaceae</taxon>
        <taxon>Candidatus Borkfalkia</taxon>
    </lineage>
</organism>
<gene>
    <name evidence="1" type="ORF">H9851_06240</name>
</gene>
<reference evidence="1" key="2">
    <citation type="submission" date="2021-04" db="EMBL/GenBank/DDBJ databases">
        <authorList>
            <person name="Gilroy R."/>
        </authorList>
    </citation>
    <scope>NUCLEOTIDE SEQUENCE</scope>
    <source>
        <strain evidence="1">2189</strain>
    </source>
</reference>
<evidence type="ECO:0008006" key="3">
    <source>
        <dbReference type="Google" id="ProtNLM"/>
    </source>
</evidence>
<dbReference type="EMBL" id="DXEW01000029">
    <property type="protein sequence ID" value="HIX50861.1"/>
    <property type="molecule type" value="Genomic_DNA"/>
</dbReference>
<dbReference type="Proteomes" id="UP000886847">
    <property type="component" value="Unassembled WGS sequence"/>
</dbReference>
<proteinExistence type="predicted"/>
<name>A0A9D2AVP9_9FIRM</name>
<dbReference type="AlphaFoldDB" id="A0A9D2AVP9"/>
<evidence type="ECO:0000313" key="1">
    <source>
        <dbReference type="EMBL" id="HIX50861.1"/>
    </source>
</evidence>
<comment type="caution">
    <text evidence="1">The sequence shown here is derived from an EMBL/GenBank/DDBJ whole genome shotgun (WGS) entry which is preliminary data.</text>
</comment>
<sequence>MNCFANLGGNGCLWILILLLILFFSQSGALNDILGSSYLPVILAVAYCVCKNGGLCNLFGGGGCNN</sequence>
<reference evidence="1" key="1">
    <citation type="journal article" date="2021" name="PeerJ">
        <title>Extensive microbial diversity within the chicken gut microbiome revealed by metagenomics and culture.</title>
        <authorList>
            <person name="Gilroy R."/>
            <person name="Ravi A."/>
            <person name="Getino M."/>
            <person name="Pursley I."/>
            <person name="Horton D.L."/>
            <person name="Alikhan N.F."/>
            <person name="Baker D."/>
            <person name="Gharbi K."/>
            <person name="Hall N."/>
            <person name="Watson M."/>
            <person name="Adriaenssens E.M."/>
            <person name="Foster-Nyarko E."/>
            <person name="Jarju S."/>
            <person name="Secka A."/>
            <person name="Antonio M."/>
            <person name="Oren A."/>
            <person name="Chaudhuri R.R."/>
            <person name="La Ragione R."/>
            <person name="Hildebrand F."/>
            <person name="Pallen M.J."/>
        </authorList>
    </citation>
    <scope>NUCLEOTIDE SEQUENCE</scope>
    <source>
        <strain evidence="1">2189</strain>
    </source>
</reference>
<protein>
    <recommendedName>
        <fullName evidence="3">Chorion class high-cysteine HCB protein 13</fullName>
    </recommendedName>
</protein>
<accession>A0A9D2AVP9</accession>